<keyword evidence="2" id="KW-0479">Metal-binding</keyword>
<dbReference type="RefSeq" id="WP_379271534.1">
    <property type="nucleotide sequence ID" value="NZ_JBHUGT010000046.1"/>
</dbReference>
<evidence type="ECO:0000313" key="3">
    <source>
        <dbReference type="EMBL" id="MFD2660360.1"/>
    </source>
</evidence>
<sequence length="154" mass="17090">MSKIQAYVAGWLSHREALLDLLDVVSDEQLSYKPWEKGMSFAELAQHVSGATLMFVKIVKTGSYTPSSAPPQKASSVEELRAIVKEQTEETKALLESIAPEQLDDIVDFNGMKMPGAAMLDMAKEHEIHHKGQLFTYARAAGIEKVPFFIHRSA</sequence>
<comment type="similarity">
    <text evidence="1">Belongs to the DinB family.</text>
</comment>
<comment type="caution">
    <text evidence="3">The sequence shown here is derived from an EMBL/GenBank/DDBJ whole genome shotgun (WGS) entry which is preliminary data.</text>
</comment>
<dbReference type="InterPro" id="IPR007837">
    <property type="entry name" value="DinB"/>
</dbReference>
<name>A0ABW5QW09_9BACL</name>
<dbReference type="Pfam" id="PF05163">
    <property type="entry name" value="DinB"/>
    <property type="match status" value="1"/>
</dbReference>
<dbReference type="SUPFAM" id="SSF109854">
    <property type="entry name" value="DinB/YfiT-like putative metalloenzymes"/>
    <property type="match status" value="1"/>
</dbReference>
<keyword evidence="4" id="KW-1185">Reference proteome</keyword>
<reference evidence="4" key="1">
    <citation type="journal article" date="2019" name="Int. J. Syst. Evol. Microbiol.">
        <title>The Global Catalogue of Microorganisms (GCM) 10K type strain sequencing project: providing services to taxonomists for standard genome sequencing and annotation.</title>
        <authorList>
            <consortium name="The Broad Institute Genomics Platform"/>
            <consortium name="The Broad Institute Genome Sequencing Center for Infectious Disease"/>
            <person name="Wu L."/>
            <person name="Ma J."/>
        </authorList>
    </citation>
    <scope>NUCLEOTIDE SEQUENCE [LARGE SCALE GENOMIC DNA]</scope>
    <source>
        <strain evidence="4">TISTR 1827</strain>
    </source>
</reference>
<proteinExistence type="inferred from homology"/>
<organism evidence="3 4">
    <name type="scientific">Paenibacillus thailandensis</name>
    <dbReference type="NCBI Taxonomy" id="393250"/>
    <lineage>
        <taxon>Bacteria</taxon>
        <taxon>Bacillati</taxon>
        <taxon>Bacillota</taxon>
        <taxon>Bacilli</taxon>
        <taxon>Bacillales</taxon>
        <taxon>Paenibacillaceae</taxon>
        <taxon>Paenibacillus</taxon>
    </lineage>
</organism>
<protein>
    <submittedName>
        <fullName evidence="3">DinB family protein</fullName>
    </submittedName>
</protein>
<dbReference type="Gene3D" id="1.20.120.450">
    <property type="entry name" value="dinb family like domain"/>
    <property type="match status" value="1"/>
</dbReference>
<evidence type="ECO:0000313" key="4">
    <source>
        <dbReference type="Proteomes" id="UP001597493"/>
    </source>
</evidence>
<dbReference type="EMBL" id="JBHUMY010000007">
    <property type="protein sequence ID" value="MFD2660360.1"/>
    <property type="molecule type" value="Genomic_DNA"/>
</dbReference>
<dbReference type="Proteomes" id="UP001597493">
    <property type="component" value="Unassembled WGS sequence"/>
</dbReference>
<gene>
    <name evidence="3" type="ORF">ACFSW5_08740</name>
</gene>
<dbReference type="InterPro" id="IPR034660">
    <property type="entry name" value="DinB/YfiT-like"/>
</dbReference>
<evidence type="ECO:0000256" key="2">
    <source>
        <dbReference type="ARBA" id="ARBA00022723"/>
    </source>
</evidence>
<evidence type="ECO:0000256" key="1">
    <source>
        <dbReference type="ARBA" id="ARBA00008635"/>
    </source>
</evidence>
<accession>A0ABW5QW09</accession>